<evidence type="ECO:0000259" key="13">
    <source>
        <dbReference type="Pfam" id="PF04151"/>
    </source>
</evidence>
<dbReference type="eggNOG" id="COG1404">
    <property type="taxonomic scope" value="Bacteria"/>
</dbReference>
<feature type="domain" description="Peptidase C-terminal archaeal/bacterial" evidence="13">
    <location>
        <begin position="667"/>
        <end position="732"/>
    </location>
</feature>
<dbReference type="InterPro" id="IPR023612">
    <property type="entry name" value="Peptidase_M4"/>
</dbReference>
<keyword evidence="7" id="KW-0482">Metalloprotease</keyword>
<organism evidence="15 16">
    <name type="scientific">Shewanella violacea (strain JCM 10179 / CIP 106290 / LMG 19151 / DSS12)</name>
    <dbReference type="NCBI Taxonomy" id="637905"/>
    <lineage>
        <taxon>Bacteria</taxon>
        <taxon>Pseudomonadati</taxon>
        <taxon>Pseudomonadota</taxon>
        <taxon>Gammaproteobacteria</taxon>
        <taxon>Alteromonadales</taxon>
        <taxon>Shewanellaceae</taxon>
        <taxon>Shewanella</taxon>
    </lineage>
</organism>
<dbReference type="PANTHER" id="PTHR33794">
    <property type="entry name" value="BACILLOLYSIN"/>
    <property type="match status" value="1"/>
</dbReference>
<gene>
    <name evidence="15" type="ordered locus">SVI_2120</name>
</gene>
<evidence type="ECO:0000313" key="15">
    <source>
        <dbReference type="EMBL" id="BAJ02091.1"/>
    </source>
</evidence>
<keyword evidence="6" id="KW-0862">Zinc</keyword>
<dbReference type="InterPro" id="IPR027268">
    <property type="entry name" value="Peptidase_M4/M1_CTD_sf"/>
</dbReference>
<dbReference type="PRINTS" id="PR00730">
    <property type="entry name" value="THERMOLYSIN"/>
</dbReference>
<dbReference type="Pfam" id="PF07504">
    <property type="entry name" value="FTP"/>
    <property type="match status" value="1"/>
</dbReference>
<feature type="domain" description="FTP" evidence="14">
    <location>
        <begin position="80"/>
        <end position="118"/>
    </location>
</feature>
<evidence type="ECO:0000259" key="11">
    <source>
        <dbReference type="Pfam" id="PF01447"/>
    </source>
</evidence>
<dbReference type="Pfam" id="PF04151">
    <property type="entry name" value="PPC"/>
    <property type="match status" value="3"/>
</dbReference>
<evidence type="ECO:0000259" key="14">
    <source>
        <dbReference type="Pfam" id="PF07504"/>
    </source>
</evidence>
<reference evidence="16" key="1">
    <citation type="journal article" date="2010" name="Mol. Biosyst.">
        <title>Complete genome sequence and comparative analysis of Shewanella violacea, a psychrophilic and piezophilic bacterium from deep sea floor sediments.</title>
        <authorList>
            <person name="Aono E."/>
            <person name="Baba T."/>
            <person name="Ara T."/>
            <person name="Nishi T."/>
            <person name="Nakamichi T."/>
            <person name="Inamoto E."/>
            <person name="Toyonaga H."/>
            <person name="Hasegawa M."/>
            <person name="Takai Y."/>
            <person name="Okumura Y."/>
            <person name="Baba M."/>
            <person name="Tomita M."/>
            <person name="Kato C."/>
            <person name="Oshima T."/>
            <person name="Nakasone K."/>
            <person name="Mori H."/>
        </authorList>
    </citation>
    <scope>NUCLEOTIDE SEQUENCE [LARGE SCALE GENOMIC DNA]</scope>
    <source>
        <strain evidence="16">JCM 10179 / CIP 106290 / LMG 19151 / DSS12</strain>
    </source>
</reference>
<evidence type="ECO:0000256" key="10">
    <source>
        <dbReference type="SAM" id="SignalP"/>
    </source>
</evidence>
<proteinExistence type="inferred from homology"/>
<feature type="domain" description="Peptidase C-terminal archaeal/bacterial" evidence="13">
    <location>
        <begin position="553"/>
        <end position="619"/>
    </location>
</feature>
<dbReference type="InterPro" id="IPR001570">
    <property type="entry name" value="Peptidase_M4_C_domain"/>
</dbReference>
<dbReference type="EMBL" id="AP011177">
    <property type="protein sequence ID" value="BAJ02091.1"/>
    <property type="molecule type" value="Genomic_DNA"/>
</dbReference>
<dbReference type="Gene3D" id="2.60.120.380">
    <property type="match status" value="3"/>
</dbReference>
<dbReference type="Pfam" id="PF01447">
    <property type="entry name" value="Peptidase_M4"/>
    <property type="match status" value="1"/>
</dbReference>
<sequence length="856" mass="90350">MYKNNKITSLSLMIGATLVASSMSASATTVMSMNIKNQTESGAPSFVTGNLGNMTANSAAQALKDIIASQNEFGAQGNENFNIRRQWIDELGKSHTHFNQTINGIKVYGTSMIIHANPSVGVLNNGNASSSIYGLTGRLAHLDNASMASVMNGNSRKGGAKKALAAAKLIGNTADTPELVYIYLPLSEETKLAYRLEVSWDYNNEDFGRDFIYFDANSFEVLTREPQVHSAKSWRTHTLNGGSANSAPGTLLCTDNQNCGGNAAAQRAHDGASKVYDYYQSKFGRDSLDNNGMAMISSVDMGVANAYWTGSQMMYGEASEGMNDFTADFDIIGHELTHGVTGNSANLVYANASGALNEAWSDILGLSAEAYKNGITTSTWLLGDELYNNQPGKAFRYMNNPTQDGYSKDWWPDRIPFVNNPNNQNDNGGVHGNSGIANLAYVLLVDGGTHPRNKSTAQVPSIGMAKAEKIFYRALTTYMSQNTNFSGARTATAQAAQDLYGASEKTAVETAWCAVGVGTCPDGGTPTPPPVGGELQNGIAKTGIEAAAKQQLFYTLEVPANSTGLSFNTSGGSGDADLYVKFGAKPSLDIQDCKSASSGNTETCDIATAQAGTYHVMVEAWSAISGVSLTASYTSGGTTPPTPPSDNVLSNGVAITNVSAATGTDIVFTMEVPAGATGINFVANGGTGDADMYVKFGAIPTDSSYDCRPYKDGNNESCNVTAAGGTYYVRLKAYSAFSGLTLTGSYTEGGSPGGLDPINDTLNNISIAQGQWQRYTQVLPAGYADMTISISGGSGDADLYIRQGAQSTTSLYDCRPYKNGNTESCSFTAPAEGTWYIDIYGYQAVAGLTLTLQVNP</sequence>
<dbReference type="Gene3D" id="1.10.390.10">
    <property type="entry name" value="Neutral Protease Domain 2"/>
    <property type="match status" value="1"/>
</dbReference>
<evidence type="ECO:0000313" key="16">
    <source>
        <dbReference type="Proteomes" id="UP000002350"/>
    </source>
</evidence>
<dbReference type="SUPFAM" id="SSF55486">
    <property type="entry name" value="Metalloproteases ('zincins'), catalytic domain"/>
    <property type="match status" value="1"/>
</dbReference>
<evidence type="ECO:0000256" key="8">
    <source>
        <dbReference type="ARBA" id="ARBA00023145"/>
    </source>
</evidence>
<keyword evidence="4 10" id="KW-0732">Signal</keyword>
<dbReference type="PANTHER" id="PTHR33794:SF1">
    <property type="entry name" value="BACILLOLYSIN"/>
    <property type="match status" value="1"/>
</dbReference>
<dbReference type="InterPro" id="IPR050728">
    <property type="entry name" value="Zinc_Metalloprotease_M4"/>
</dbReference>
<feature type="chain" id="PRO_5003068792" evidence="10">
    <location>
        <begin position="28"/>
        <end position="856"/>
    </location>
</feature>
<dbReference type="RefSeq" id="WP_013051396.1">
    <property type="nucleotide sequence ID" value="NC_014012.1"/>
</dbReference>
<protein>
    <submittedName>
        <fullName evidence="15">Thermolysin metallopeptidase family</fullName>
    </submittedName>
</protein>
<evidence type="ECO:0000256" key="4">
    <source>
        <dbReference type="ARBA" id="ARBA00022729"/>
    </source>
</evidence>
<dbReference type="KEGG" id="svo:SVI_2120"/>
<dbReference type="STRING" id="637905.SVI_2120"/>
<keyword evidence="2" id="KW-0645">Protease</keyword>
<feature type="signal peptide" evidence="10">
    <location>
        <begin position="1"/>
        <end position="27"/>
    </location>
</feature>
<dbReference type="CDD" id="cd09597">
    <property type="entry name" value="M4_TLP"/>
    <property type="match status" value="1"/>
</dbReference>
<evidence type="ECO:0000256" key="9">
    <source>
        <dbReference type="PIRSR" id="PIRSR623612-1"/>
    </source>
</evidence>
<evidence type="ECO:0000256" key="5">
    <source>
        <dbReference type="ARBA" id="ARBA00022801"/>
    </source>
</evidence>
<feature type="active site" evidence="9">
    <location>
        <position position="335"/>
    </location>
</feature>
<dbReference type="AlphaFoldDB" id="D4ZK92"/>
<dbReference type="InterPro" id="IPR011096">
    <property type="entry name" value="FTP_domain"/>
</dbReference>
<dbReference type="GO" id="GO:0004222">
    <property type="term" value="F:metalloendopeptidase activity"/>
    <property type="evidence" value="ECO:0007669"/>
    <property type="project" value="InterPro"/>
</dbReference>
<keyword evidence="8" id="KW-0865">Zymogen</keyword>
<dbReference type="GO" id="GO:0006508">
    <property type="term" value="P:proteolysis"/>
    <property type="evidence" value="ECO:0007669"/>
    <property type="project" value="UniProtKB-KW"/>
</dbReference>
<feature type="active site" description="Proton donor" evidence="9">
    <location>
        <position position="431"/>
    </location>
</feature>
<keyword evidence="5" id="KW-0378">Hydrolase</keyword>
<dbReference type="Proteomes" id="UP000002350">
    <property type="component" value="Chromosome"/>
</dbReference>
<keyword evidence="16" id="KW-1185">Reference proteome</keyword>
<feature type="domain" description="Peptidase M4 C-terminal" evidence="12">
    <location>
        <begin position="345"/>
        <end position="517"/>
    </location>
</feature>
<feature type="domain" description="Peptidase C-terminal archaeal/bacterial" evidence="13">
    <location>
        <begin position="775"/>
        <end position="841"/>
    </location>
</feature>
<dbReference type="InterPro" id="IPR007280">
    <property type="entry name" value="Peptidase_C_arc/bac"/>
</dbReference>
<evidence type="ECO:0000259" key="12">
    <source>
        <dbReference type="Pfam" id="PF02868"/>
    </source>
</evidence>
<feature type="domain" description="Peptidase M4" evidence="11">
    <location>
        <begin position="234"/>
        <end position="341"/>
    </location>
</feature>
<dbReference type="InterPro" id="IPR013856">
    <property type="entry name" value="Peptidase_M4_domain"/>
</dbReference>
<dbReference type="GO" id="GO:0046872">
    <property type="term" value="F:metal ion binding"/>
    <property type="evidence" value="ECO:0007669"/>
    <property type="project" value="UniProtKB-KW"/>
</dbReference>
<dbReference type="Pfam" id="PF02868">
    <property type="entry name" value="Peptidase_M4_C"/>
    <property type="match status" value="1"/>
</dbReference>
<dbReference type="HOGENOM" id="CLU_008590_3_0_6"/>
<evidence type="ECO:0000256" key="2">
    <source>
        <dbReference type="ARBA" id="ARBA00022670"/>
    </source>
</evidence>
<evidence type="ECO:0000256" key="6">
    <source>
        <dbReference type="ARBA" id="ARBA00022833"/>
    </source>
</evidence>
<evidence type="ECO:0000256" key="3">
    <source>
        <dbReference type="ARBA" id="ARBA00022723"/>
    </source>
</evidence>
<evidence type="ECO:0000256" key="7">
    <source>
        <dbReference type="ARBA" id="ARBA00023049"/>
    </source>
</evidence>
<keyword evidence="3" id="KW-0479">Metal-binding</keyword>
<comment type="similarity">
    <text evidence="1">Belongs to the peptidase M4 family.</text>
</comment>
<name>D4ZK92_SHEVD</name>
<dbReference type="eggNOG" id="COG3227">
    <property type="taxonomic scope" value="Bacteria"/>
</dbReference>
<dbReference type="Gene3D" id="3.10.170.10">
    <property type="match status" value="1"/>
</dbReference>
<evidence type="ECO:0000256" key="1">
    <source>
        <dbReference type="ARBA" id="ARBA00009388"/>
    </source>
</evidence>
<accession>D4ZK92</accession>
<dbReference type="OrthoDB" id="5378341at2"/>
<dbReference type="Gene3D" id="3.10.450.490">
    <property type="match status" value="1"/>
</dbReference>